<feature type="region of interest" description="Disordered" evidence="1">
    <location>
        <begin position="60"/>
        <end position="93"/>
    </location>
</feature>
<sequence length="464" mass="52916">MEHKMSDNCAGVTTIVNAALGTNTRKGVVFRDQAKALEMQQKLYGLYKEQSKLNRALNHALTRKDQQTRTDEYRKNEISGTAEERQEAVESLDRVQKDDVRDILTLPILEKPLRATADCPVVEINEEELDRYDDDNGSSCQLDNDVLSWADGLNRTIQVEERIIEDEIAVPKSLNLIVNQYGPLFDANEPQELADAPDVDEAVEVDVFAMDIKHVRRRFFDYLTAPARKEKQVVVIDDNIVDDVIKDAVETYPCTVCIERGFNKVFSCRSHLVRHNLQIHSKWKELEWNGIRRPGEKRFHCPSEQCSASYVALSKVFTHMLNKCRDSEKWIALKAAHQLGAKQYKGAKYVDRTDVTFIPGNHEDLIGLAEMAHWYQDDHISNAIKEDYAELAVDALRPTEPEDASLDALDWYLSSHLNRLTTAARPSTVVAKAGEPFELDGLDFKTFYSKMSTKPYTAIRPPLW</sequence>
<comment type="caution">
    <text evidence="2">The sequence shown here is derived from an EMBL/GenBank/DDBJ whole genome shotgun (WGS) entry which is preliminary data.</text>
</comment>
<gene>
    <name evidence="2" type="ORF">CPB83DRAFT_197455</name>
</gene>
<accession>A0A9P6EJH2</accession>
<evidence type="ECO:0000313" key="2">
    <source>
        <dbReference type="EMBL" id="KAF9530020.1"/>
    </source>
</evidence>
<name>A0A9P6EJH2_9AGAR</name>
<feature type="compositionally biased region" description="Basic and acidic residues" evidence="1">
    <location>
        <begin position="62"/>
        <end position="93"/>
    </location>
</feature>
<dbReference type="EMBL" id="MU157842">
    <property type="protein sequence ID" value="KAF9530020.1"/>
    <property type="molecule type" value="Genomic_DNA"/>
</dbReference>
<evidence type="ECO:0000256" key="1">
    <source>
        <dbReference type="SAM" id="MobiDB-lite"/>
    </source>
</evidence>
<protein>
    <submittedName>
        <fullName evidence="2">Uncharacterized protein</fullName>
    </submittedName>
</protein>
<evidence type="ECO:0000313" key="3">
    <source>
        <dbReference type="Proteomes" id="UP000807306"/>
    </source>
</evidence>
<organism evidence="2 3">
    <name type="scientific">Crepidotus variabilis</name>
    <dbReference type="NCBI Taxonomy" id="179855"/>
    <lineage>
        <taxon>Eukaryota</taxon>
        <taxon>Fungi</taxon>
        <taxon>Dikarya</taxon>
        <taxon>Basidiomycota</taxon>
        <taxon>Agaricomycotina</taxon>
        <taxon>Agaricomycetes</taxon>
        <taxon>Agaricomycetidae</taxon>
        <taxon>Agaricales</taxon>
        <taxon>Agaricineae</taxon>
        <taxon>Crepidotaceae</taxon>
        <taxon>Crepidotus</taxon>
    </lineage>
</organism>
<reference evidence="2" key="1">
    <citation type="submission" date="2020-11" db="EMBL/GenBank/DDBJ databases">
        <authorList>
            <consortium name="DOE Joint Genome Institute"/>
            <person name="Ahrendt S."/>
            <person name="Riley R."/>
            <person name="Andreopoulos W."/>
            <person name="Labutti K."/>
            <person name="Pangilinan J."/>
            <person name="Ruiz-Duenas F.J."/>
            <person name="Barrasa J.M."/>
            <person name="Sanchez-Garcia M."/>
            <person name="Camarero S."/>
            <person name="Miyauchi S."/>
            <person name="Serrano A."/>
            <person name="Linde D."/>
            <person name="Babiker R."/>
            <person name="Drula E."/>
            <person name="Ayuso-Fernandez I."/>
            <person name="Pacheco R."/>
            <person name="Padilla G."/>
            <person name="Ferreira P."/>
            <person name="Barriuso J."/>
            <person name="Kellner H."/>
            <person name="Castanera R."/>
            <person name="Alfaro M."/>
            <person name="Ramirez L."/>
            <person name="Pisabarro A.G."/>
            <person name="Kuo A."/>
            <person name="Tritt A."/>
            <person name="Lipzen A."/>
            <person name="He G."/>
            <person name="Yan M."/>
            <person name="Ng V."/>
            <person name="Cullen D."/>
            <person name="Martin F."/>
            <person name="Rosso M.-N."/>
            <person name="Henrissat B."/>
            <person name="Hibbett D."/>
            <person name="Martinez A.T."/>
            <person name="Grigoriev I.V."/>
        </authorList>
    </citation>
    <scope>NUCLEOTIDE SEQUENCE</scope>
    <source>
        <strain evidence="2">CBS 506.95</strain>
    </source>
</reference>
<proteinExistence type="predicted"/>
<dbReference type="Proteomes" id="UP000807306">
    <property type="component" value="Unassembled WGS sequence"/>
</dbReference>
<keyword evidence="3" id="KW-1185">Reference proteome</keyword>
<dbReference type="AlphaFoldDB" id="A0A9P6EJH2"/>